<feature type="domain" description="Trehalose synthase N-terminal" evidence="4">
    <location>
        <begin position="2"/>
        <end position="86"/>
    </location>
</feature>
<name>A0AA35WGK8_GEOBA</name>
<protein>
    <submittedName>
        <fullName evidence="5">Trehalose synthase</fullName>
    </submittedName>
</protein>
<comment type="similarity">
    <text evidence="1">Belongs to the glycosyltransferase group 1 family. Glycosyltransferase 4 subfamily.</text>
</comment>
<dbReference type="PANTHER" id="PTHR47779">
    <property type="entry name" value="SYNTHASE (CCG-9), PUTATIVE (AFU_ORTHOLOGUE AFUA_3G12100)-RELATED"/>
    <property type="match status" value="1"/>
</dbReference>
<keyword evidence="3" id="KW-0808">Transferase</keyword>
<evidence type="ECO:0000256" key="2">
    <source>
        <dbReference type="ARBA" id="ARBA00022676"/>
    </source>
</evidence>
<dbReference type="Pfam" id="PF21269">
    <property type="entry name" value="TreT_GT1"/>
    <property type="match status" value="1"/>
</dbReference>
<dbReference type="EMBL" id="CASHTH010001537">
    <property type="protein sequence ID" value="CAI8016541.1"/>
    <property type="molecule type" value="Genomic_DNA"/>
</dbReference>
<keyword evidence="2" id="KW-0328">Glycosyltransferase</keyword>
<dbReference type="InterPro" id="IPR052078">
    <property type="entry name" value="Trehalose_Metab_GTase"/>
</dbReference>
<organism evidence="5 6">
    <name type="scientific">Geodia barretti</name>
    <name type="common">Barrett's horny sponge</name>
    <dbReference type="NCBI Taxonomy" id="519541"/>
    <lineage>
        <taxon>Eukaryota</taxon>
        <taxon>Metazoa</taxon>
        <taxon>Porifera</taxon>
        <taxon>Demospongiae</taxon>
        <taxon>Heteroscleromorpha</taxon>
        <taxon>Tetractinellida</taxon>
        <taxon>Astrophorina</taxon>
        <taxon>Geodiidae</taxon>
        <taxon>Geodia</taxon>
    </lineage>
</organism>
<evidence type="ECO:0000256" key="1">
    <source>
        <dbReference type="ARBA" id="ARBA00009481"/>
    </source>
</evidence>
<dbReference type="AlphaFoldDB" id="A0AA35WGK8"/>
<keyword evidence="6" id="KW-1185">Reference proteome</keyword>
<dbReference type="GO" id="GO:0016757">
    <property type="term" value="F:glycosyltransferase activity"/>
    <property type="evidence" value="ECO:0007669"/>
    <property type="project" value="UniProtKB-KW"/>
</dbReference>
<evidence type="ECO:0000259" key="4">
    <source>
        <dbReference type="Pfam" id="PF21269"/>
    </source>
</evidence>
<evidence type="ECO:0000256" key="3">
    <source>
        <dbReference type="ARBA" id="ARBA00022679"/>
    </source>
</evidence>
<sequence length="125" mass="14700">MWKTWRDYNVMNAERFEGDYDFVVVHDPQPAGILRLLRENGRSNGGTRWIWRCHIDSTDAQPEAWEYITPYLEHYDAAIFTLEQFVNKDIRNSEIWVAPPAIDPLSPRTRPFPGRPWMKCCVAST</sequence>
<evidence type="ECO:0000313" key="5">
    <source>
        <dbReference type="EMBL" id="CAI8016541.1"/>
    </source>
</evidence>
<dbReference type="PANTHER" id="PTHR47779:SF1">
    <property type="entry name" value="SYNTHASE (CCG-9), PUTATIVE (AFU_ORTHOLOGUE AFUA_3G12100)-RELATED"/>
    <property type="match status" value="1"/>
</dbReference>
<proteinExistence type="inferred from homology"/>
<gene>
    <name evidence="5" type="ORF">GBAR_LOCUS10137</name>
</gene>
<dbReference type="Proteomes" id="UP001174909">
    <property type="component" value="Unassembled WGS sequence"/>
</dbReference>
<reference evidence="5" key="1">
    <citation type="submission" date="2023-03" db="EMBL/GenBank/DDBJ databases">
        <authorList>
            <person name="Steffen K."/>
            <person name="Cardenas P."/>
        </authorList>
    </citation>
    <scope>NUCLEOTIDE SEQUENCE</scope>
</reference>
<accession>A0AA35WGK8</accession>
<evidence type="ECO:0000313" key="6">
    <source>
        <dbReference type="Proteomes" id="UP001174909"/>
    </source>
</evidence>
<comment type="caution">
    <text evidence="5">The sequence shown here is derived from an EMBL/GenBank/DDBJ whole genome shotgun (WGS) entry which is preliminary data.</text>
</comment>
<dbReference type="InterPro" id="IPR049438">
    <property type="entry name" value="TreT_GT1"/>
</dbReference>
<dbReference type="Gene3D" id="3.40.50.2000">
    <property type="entry name" value="Glycogen Phosphorylase B"/>
    <property type="match status" value="1"/>
</dbReference>